<dbReference type="GeneID" id="81121304"/>
<dbReference type="EMBL" id="JBHSZG010000001">
    <property type="protein sequence ID" value="MFC7136875.1"/>
    <property type="molecule type" value="Genomic_DNA"/>
</dbReference>
<evidence type="ECO:0000313" key="1">
    <source>
        <dbReference type="EMBL" id="MFC7136875.1"/>
    </source>
</evidence>
<proteinExistence type="predicted"/>
<protein>
    <recommendedName>
        <fullName evidence="3">NIF3 (NGG1p interacting factor 3)</fullName>
    </recommendedName>
</protein>
<evidence type="ECO:0000313" key="2">
    <source>
        <dbReference type="Proteomes" id="UP001596368"/>
    </source>
</evidence>
<keyword evidence="2" id="KW-1185">Reference proteome</keyword>
<organism evidence="1 2">
    <name type="scientific">Halobaculum litoreum</name>
    <dbReference type="NCBI Taxonomy" id="3031998"/>
    <lineage>
        <taxon>Archaea</taxon>
        <taxon>Methanobacteriati</taxon>
        <taxon>Methanobacteriota</taxon>
        <taxon>Stenosarchaea group</taxon>
        <taxon>Halobacteria</taxon>
        <taxon>Halobacteriales</taxon>
        <taxon>Haloferacaceae</taxon>
        <taxon>Halobaculum</taxon>
    </lineage>
</organism>
<dbReference type="AlphaFoldDB" id="A0ABD5XNX1"/>
<gene>
    <name evidence="1" type="ORF">ACFQRB_11075</name>
</gene>
<dbReference type="Proteomes" id="UP001596368">
    <property type="component" value="Unassembled WGS sequence"/>
</dbReference>
<dbReference type="RefSeq" id="WP_284014096.1">
    <property type="nucleotide sequence ID" value="NZ_CP126156.1"/>
</dbReference>
<evidence type="ECO:0008006" key="3">
    <source>
        <dbReference type="Google" id="ProtNLM"/>
    </source>
</evidence>
<sequence length="279" mass="29774">MGLSTDEIMQLSLDLVGWDEVPADSTVYVSGEDVETALVGIDLESPEIQLAHDRGYDLALAHHPTGTSARLEFPEVLDKQVEFMTAHGVPEKVAEEAVADLRSRMDHGGHSMNYRHDPSVAELLDQPYLNTHLAPDEYGRRVFREVADDMAAGATAGDFVDALGAIPELRDAETDVRLRLGECDNDLGEVAVHHAAGTNGGASVARTYFEHGVDTVLYIHVGAGDTAELREAFADAGKNLVVTGHIASDAIGMNALVDALEERGVACDTVSGCGIGREN</sequence>
<accession>A0ABD5XNX1</accession>
<comment type="caution">
    <text evidence="1">The sequence shown here is derived from an EMBL/GenBank/DDBJ whole genome shotgun (WGS) entry which is preliminary data.</text>
</comment>
<reference evidence="1 2" key="1">
    <citation type="journal article" date="2019" name="Int. J. Syst. Evol. Microbiol.">
        <title>The Global Catalogue of Microorganisms (GCM) 10K type strain sequencing project: providing services to taxonomists for standard genome sequencing and annotation.</title>
        <authorList>
            <consortium name="The Broad Institute Genomics Platform"/>
            <consortium name="The Broad Institute Genome Sequencing Center for Infectious Disease"/>
            <person name="Wu L."/>
            <person name="Ma J."/>
        </authorList>
    </citation>
    <scope>NUCLEOTIDE SEQUENCE [LARGE SCALE GENOMIC DNA]</scope>
    <source>
        <strain evidence="1 2">DT92</strain>
    </source>
</reference>
<name>A0ABD5XNX1_9EURY</name>